<dbReference type="PANTHER" id="PTHR44846:SF1">
    <property type="entry name" value="MANNOSYL-D-GLYCERATE TRANSPORT_METABOLISM SYSTEM REPRESSOR MNGR-RELATED"/>
    <property type="match status" value="1"/>
</dbReference>
<dbReference type="SUPFAM" id="SSF46785">
    <property type="entry name" value="Winged helix' DNA-binding domain"/>
    <property type="match status" value="1"/>
</dbReference>
<dbReference type="STRING" id="716816.BST96_10840"/>
<dbReference type="InterPro" id="IPR036390">
    <property type="entry name" value="WH_DNA-bd_sf"/>
</dbReference>
<dbReference type="SMART" id="SM00866">
    <property type="entry name" value="UTRA"/>
    <property type="match status" value="1"/>
</dbReference>
<dbReference type="SUPFAM" id="SSF64288">
    <property type="entry name" value="Chorismate lyase-like"/>
    <property type="match status" value="1"/>
</dbReference>
<keyword evidence="6" id="KW-1185">Reference proteome</keyword>
<reference evidence="5 6" key="1">
    <citation type="submission" date="2016-11" db="EMBL/GenBank/DDBJ databases">
        <title>Trade-off between light-utilization and light-protection in marine flavobacteria.</title>
        <authorList>
            <person name="Kumagai Y."/>
        </authorList>
    </citation>
    <scope>NUCLEOTIDE SEQUENCE [LARGE SCALE GENOMIC DNA]</scope>
    <source>
        <strain evidence="5 6">NBRC 107125</strain>
    </source>
</reference>
<proteinExistence type="predicted"/>
<evidence type="ECO:0000256" key="3">
    <source>
        <dbReference type="ARBA" id="ARBA00023163"/>
    </source>
</evidence>
<dbReference type="InterPro" id="IPR011663">
    <property type="entry name" value="UTRA"/>
</dbReference>
<keyword evidence="2" id="KW-0238">DNA-binding</keyword>
<dbReference type="Proteomes" id="UP000193450">
    <property type="component" value="Chromosome"/>
</dbReference>
<evidence type="ECO:0000256" key="1">
    <source>
        <dbReference type="ARBA" id="ARBA00023015"/>
    </source>
</evidence>
<dbReference type="GO" id="GO:0045892">
    <property type="term" value="P:negative regulation of DNA-templated transcription"/>
    <property type="evidence" value="ECO:0007669"/>
    <property type="project" value="TreeGrafter"/>
</dbReference>
<keyword evidence="1" id="KW-0805">Transcription regulation</keyword>
<keyword evidence="3" id="KW-0804">Transcription</keyword>
<dbReference type="RefSeq" id="WP_085758720.1">
    <property type="nucleotide sequence ID" value="NZ_CP019343.1"/>
</dbReference>
<sequence>MTKETIKTFALDPHSPMPLYYQVYTSITDRIATTEFTANQLLPSERLLVEQYGVSRITVSRAMDLLKEKGVIRLHHGKGHYVNRQKLHNDPTSRASIKDYLSEQGVETDWQVCHKEWLNGPDSESIGLNLPMGRKYFQAQLMMRSDGKPVGFYYLYVPWKVARAARVDAMDEDSLLTFLRDSPTTNNCKTERCLDAMLAEGAAANQLQLAEGSAMMRIDIRYTASSGTLVQAMRSFYRGDSFSYRF</sequence>
<evidence type="ECO:0000313" key="5">
    <source>
        <dbReference type="EMBL" id="ARN74574.1"/>
    </source>
</evidence>
<feature type="domain" description="HTH gntR-type" evidence="4">
    <location>
        <begin position="17"/>
        <end position="85"/>
    </location>
</feature>
<dbReference type="PANTHER" id="PTHR44846">
    <property type="entry name" value="MANNOSYL-D-GLYCERATE TRANSPORT/METABOLISM SYSTEM REPRESSOR MNGR-RELATED"/>
    <property type="match status" value="1"/>
</dbReference>
<evidence type="ECO:0000313" key="6">
    <source>
        <dbReference type="Proteomes" id="UP000193450"/>
    </source>
</evidence>
<dbReference type="InterPro" id="IPR036388">
    <property type="entry name" value="WH-like_DNA-bd_sf"/>
</dbReference>
<evidence type="ECO:0000256" key="2">
    <source>
        <dbReference type="ARBA" id="ARBA00023125"/>
    </source>
</evidence>
<dbReference type="OrthoDB" id="6626198at2"/>
<dbReference type="SMART" id="SM00345">
    <property type="entry name" value="HTH_GNTR"/>
    <property type="match status" value="1"/>
</dbReference>
<dbReference type="EMBL" id="CP019343">
    <property type="protein sequence ID" value="ARN74574.1"/>
    <property type="molecule type" value="Genomic_DNA"/>
</dbReference>
<dbReference type="InterPro" id="IPR000524">
    <property type="entry name" value="Tscrpt_reg_HTH_GntR"/>
</dbReference>
<dbReference type="AlphaFoldDB" id="A0A1X9NC05"/>
<evidence type="ECO:0000259" key="4">
    <source>
        <dbReference type="PROSITE" id="PS50949"/>
    </source>
</evidence>
<dbReference type="PROSITE" id="PS50949">
    <property type="entry name" value="HTH_GNTR"/>
    <property type="match status" value="1"/>
</dbReference>
<dbReference type="KEGG" id="osg:BST96_10840"/>
<dbReference type="GO" id="GO:0003677">
    <property type="term" value="F:DNA binding"/>
    <property type="evidence" value="ECO:0007669"/>
    <property type="project" value="UniProtKB-KW"/>
</dbReference>
<name>A0A1X9NC05_9GAMM</name>
<dbReference type="InterPro" id="IPR050679">
    <property type="entry name" value="Bact_HTH_transcr_reg"/>
</dbReference>
<dbReference type="Pfam" id="PF07702">
    <property type="entry name" value="UTRA"/>
    <property type="match status" value="1"/>
</dbReference>
<accession>A0A1X9NC05</accession>
<dbReference type="PRINTS" id="PR00035">
    <property type="entry name" value="HTHGNTR"/>
</dbReference>
<protein>
    <recommendedName>
        <fullName evidence="4">HTH gntR-type domain-containing protein</fullName>
    </recommendedName>
</protein>
<dbReference type="CDD" id="cd07377">
    <property type="entry name" value="WHTH_GntR"/>
    <property type="match status" value="1"/>
</dbReference>
<dbReference type="Gene3D" id="3.40.1410.10">
    <property type="entry name" value="Chorismate lyase-like"/>
    <property type="match status" value="1"/>
</dbReference>
<gene>
    <name evidence="5" type="ORF">BST96_10840</name>
</gene>
<dbReference type="Pfam" id="PF00392">
    <property type="entry name" value="GntR"/>
    <property type="match status" value="1"/>
</dbReference>
<dbReference type="GO" id="GO:0003700">
    <property type="term" value="F:DNA-binding transcription factor activity"/>
    <property type="evidence" value="ECO:0007669"/>
    <property type="project" value="InterPro"/>
</dbReference>
<organism evidence="5 6">
    <name type="scientific">Oceanicoccus sagamiensis</name>
    <dbReference type="NCBI Taxonomy" id="716816"/>
    <lineage>
        <taxon>Bacteria</taxon>
        <taxon>Pseudomonadati</taxon>
        <taxon>Pseudomonadota</taxon>
        <taxon>Gammaproteobacteria</taxon>
        <taxon>Cellvibrionales</taxon>
        <taxon>Spongiibacteraceae</taxon>
        <taxon>Oceanicoccus</taxon>
    </lineage>
</organism>
<dbReference type="InterPro" id="IPR028978">
    <property type="entry name" value="Chorismate_lyase_/UTRA_dom_sf"/>
</dbReference>
<dbReference type="Gene3D" id="1.10.10.10">
    <property type="entry name" value="Winged helix-like DNA-binding domain superfamily/Winged helix DNA-binding domain"/>
    <property type="match status" value="1"/>
</dbReference>